<dbReference type="GO" id="GO:0005776">
    <property type="term" value="C:autophagosome"/>
    <property type="evidence" value="ECO:0007669"/>
    <property type="project" value="TreeGrafter"/>
</dbReference>
<evidence type="ECO:0000256" key="3">
    <source>
        <dbReference type="ARBA" id="ARBA00022777"/>
    </source>
</evidence>
<keyword evidence="3 7" id="KW-0418">Kinase</keyword>
<dbReference type="Pfam" id="PF00069">
    <property type="entry name" value="Pkinase"/>
    <property type="match status" value="1"/>
</dbReference>
<proteinExistence type="predicted"/>
<evidence type="ECO:0000256" key="5">
    <source>
        <dbReference type="PROSITE-ProRule" id="PRU10141"/>
    </source>
</evidence>
<evidence type="ECO:0000256" key="2">
    <source>
        <dbReference type="ARBA" id="ARBA00022741"/>
    </source>
</evidence>
<dbReference type="Proteomes" id="UP000008983">
    <property type="component" value="Unassembled WGS sequence"/>
</dbReference>
<dbReference type="RefSeq" id="XP_004037403.1">
    <property type="nucleotide sequence ID" value="XM_004037355.1"/>
</dbReference>
<dbReference type="eggNOG" id="KOG0595">
    <property type="taxonomic scope" value="Eukaryota"/>
</dbReference>
<sequence length="278" mass="32084">MNKTYKRVGEYIIETSSKLGSGQYGTVYRGSLDSYVGSDNVIYAIKETPIPFCNGGIEKTKLDAAIREINNLRQLNHPYIVKFIDAKQTDKNIYLIMEYCKDGDLEGLIKKNLPNEKECLYYFSQLVKGDSEQATITGTPLFSSPQILRGQQYTSKSEIWSLGVTLYFMLFYDPQNPNNSYPWYATTQVNLTQNILNNPDLRFHSQKNLSSALKDLLRRMLTLDEQKRMNWDELFSHELVQIDQKLPKSLKITDQLDIKSIQAQESWINEDMTQIMGN</sequence>
<dbReference type="GO" id="GO:0005829">
    <property type="term" value="C:cytosol"/>
    <property type="evidence" value="ECO:0007669"/>
    <property type="project" value="TreeGrafter"/>
</dbReference>
<feature type="domain" description="Protein kinase" evidence="6">
    <location>
        <begin position="13"/>
        <end position="240"/>
    </location>
</feature>
<name>G0QMY4_ICHMU</name>
<keyword evidence="2 5" id="KW-0547">Nucleotide-binding</keyword>
<dbReference type="GO" id="GO:0004674">
    <property type="term" value="F:protein serine/threonine kinase activity"/>
    <property type="evidence" value="ECO:0007669"/>
    <property type="project" value="UniProtKB-EC"/>
</dbReference>
<reference evidence="7 8" key="1">
    <citation type="submission" date="2011-07" db="EMBL/GenBank/DDBJ databases">
        <authorList>
            <person name="Coyne R."/>
            <person name="Brami D."/>
            <person name="Johnson J."/>
            <person name="Hostetler J."/>
            <person name="Hannick L."/>
            <person name="Clark T."/>
            <person name="Cassidy-Hanley D."/>
            <person name="Inman J."/>
        </authorList>
    </citation>
    <scope>NUCLEOTIDE SEQUENCE [LARGE SCALE GENOMIC DNA]</scope>
    <source>
        <strain evidence="7 8">G5</strain>
    </source>
</reference>
<feature type="non-terminal residue" evidence="7">
    <location>
        <position position="278"/>
    </location>
</feature>
<evidence type="ECO:0000256" key="4">
    <source>
        <dbReference type="ARBA" id="ARBA00022840"/>
    </source>
</evidence>
<dbReference type="InParanoid" id="G0QMY4"/>
<dbReference type="GeneID" id="14909596"/>
<keyword evidence="4 5" id="KW-0067">ATP-binding</keyword>
<dbReference type="GO" id="GO:0000407">
    <property type="term" value="C:phagophore assembly site"/>
    <property type="evidence" value="ECO:0007669"/>
    <property type="project" value="TreeGrafter"/>
</dbReference>
<evidence type="ECO:0000313" key="8">
    <source>
        <dbReference type="Proteomes" id="UP000008983"/>
    </source>
</evidence>
<evidence type="ECO:0000256" key="1">
    <source>
        <dbReference type="ARBA" id="ARBA00022679"/>
    </source>
</evidence>
<dbReference type="InterPro" id="IPR017441">
    <property type="entry name" value="Protein_kinase_ATP_BS"/>
</dbReference>
<dbReference type="InterPro" id="IPR000719">
    <property type="entry name" value="Prot_kinase_dom"/>
</dbReference>
<feature type="binding site" evidence="5">
    <location>
        <position position="46"/>
    </location>
    <ligand>
        <name>ATP</name>
        <dbReference type="ChEBI" id="CHEBI:30616"/>
    </ligand>
</feature>
<dbReference type="PROSITE" id="PS00107">
    <property type="entry name" value="PROTEIN_KINASE_ATP"/>
    <property type="match status" value="1"/>
</dbReference>
<dbReference type="Gene3D" id="1.10.510.10">
    <property type="entry name" value="Transferase(Phosphotransferase) domain 1"/>
    <property type="match status" value="2"/>
</dbReference>
<dbReference type="AlphaFoldDB" id="G0QMY4"/>
<dbReference type="PANTHER" id="PTHR24348:SF22">
    <property type="entry name" value="NON-SPECIFIC SERINE_THREONINE PROTEIN KINASE"/>
    <property type="match status" value="1"/>
</dbReference>
<dbReference type="GO" id="GO:0016020">
    <property type="term" value="C:membrane"/>
    <property type="evidence" value="ECO:0007669"/>
    <property type="project" value="TreeGrafter"/>
</dbReference>
<dbReference type="SUPFAM" id="SSF56112">
    <property type="entry name" value="Protein kinase-like (PK-like)"/>
    <property type="match status" value="1"/>
</dbReference>
<dbReference type="EMBL" id="GL983453">
    <property type="protein sequence ID" value="EGR33417.1"/>
    <property type="molecule type" value="Genomic_DNA"/>
</dbReference>
<dbReference type="GO" id="GO:0010506">
    <property type="term" value="P:regulation of autophagy"/>
    <property type="evidence" value="ECO:0007669"/>
    <property type="project" value="InterPro"/>
</dbReference>
<accession>G0QMY4</accession>
<evidence type="ECO:0000313" key="7">
    <source>
        <dbReference type="EMBL" id="EGR33417.1"/>
    </source>
</evidence>
<evidence type="ECO:0000259" key="6">
    <source>
        <dbReference type="PROSITE" id="PS50011"/>
    </source>
</evidence>
<keyword evidence="8" id="KW-1185">Reference proteome</keyword>
<dbReference type="PROSITE" id="PS50011">
    <property type="entry name" value="PROTEIN_KINASE_DOM"/>
    <property type="match status" value="1"/>
</dbReference>
<organism evidence="7 8">
    <name type="scientific">Ichthyophthirius multifiliis</name>
    <name type="common">White spot disease agent</name>
    <name type="synonym">Ich</name>
    <dbReference type="NCBI Taxonomy" id="5932"/>
    <lineage>
        <taxon>Eukaryota</taxon>
        <taxon>Sar</taxon>
        <taxon>Alveolata</taxon>
        <taxon>Ciliophora</taxon>
        <taxon>Intramacronucleata</taxon>
        <taxon>Oligohymenophorea</taxon>
        <taxon>Hymenostomatida</taxon>
        <taxon>Ophryoglenina</taxon>
        <taxon>Ichthyophthirius</taxon>
    </lineage>
</organism>
<dbReference type="PANTHER" id="PTHR24348">
    <property type="entry name" value="SERINE/THREONINE-PROTEIN KINASE UNC-51-RELATED"/>
    <property type="match status" value="1"/>
</dbReference>
<dbReference type="OrthoDB" id="346907at2759"/>
<dbReference type="GO" id="GO:0005524">
    <property type="term" value="F:ATP binding"/>
    <property type="evidence" value="ECO:0007669"/>
    <property type="project" value="UniProtKB-UniRule"/>
</dbReference>
<protein>
    <submittedName>
        <fullName evidence="7">Protein kinase domain protein</fullName>
        <ecNumber evidence="7">2.7.11.1</ecNumber>
    </submittedName>
</protein>
<dbReference type="EC" id="2.7.11.1" evidence="7"/>
<dbReference type="GO" id="GO:0000045">
    <property type="term" value="P:autophagosome assembly"/>
    <property type="evidence" value="ECO:0007669"/>
    <property type="project" value="TreeGrafter"/>
</dbReference>
<gene>
    <name evidence="7" type="ORF">IMG5_053720</name>
</gene>
<dbReference type="InterPro" id="IPR045269">
    <property type="entry name" value="Atg1-like"/>
</dbReference>
<dbReference type="InterPro" id="IPR011009">
    <property type="entry name" value="Kinase-like_dom_sf"/>
</dbReference>
<keyword evidence="1 7" id="KW-0808">Transferase</keyword>
<dbReference type="STRING" id="857967.G0QMY4"/>